<comment type="similarity">
    <text evidence="2 8">Belongs to the RecO family.</text>
</comment>
<organism evidence="10 11">
    <name type="scientific">Halopseudomonas yangmingensis</name>
    <dbReference type="NCBI Taxonomy" id="1720063"/>
    <lineage>
        <taxon>Bacteria</taxon>
        <taxon>Pseudomonadati</taxon>
        <taxon>Pseudomonadota</taxon>
        <taxon>Gammaproteobacteria</taxon>
        <taxon>Pseudomonadales</taxon>
        <taxon>Pseudomonadaceae</taxon>
        <taxon>Halopseudomonas</taxon>
    </lineage>
</organism>
<evidence type="ECO:0000256" key="2">
    <source>
        <dbReference type="ARBA" id="ARBA00007452"/>
    </source>
</evidence>
<evidence type="ECO:0000256" key="8">
    <source>
        <dbReference type="HAMAP-Rule" id="MF_00201"/>
    </source>
</evidence>
<dbReference type="RefSeq" id="WP_093471199.1">
    <property type="nucleotide sequence ID" value="NZ_FOUI01000001.1"/>
</dbReference>
<dbReference type="InterPro" id="IPR037278">
    <property type="entry name" value="ARFGAP/RecO"/>
</dbReference>
<dbReference type="EMBL" id="FOUI01000001">
    <property type="protein sequence ID" value="SFM10830.1"/>
    <property type="molecule type" value="Genomic_DNA"/>
</dbReference>
<evidence type="ECO:0000313" key="10">
    <source>
        <dbReference type="EMBL" id="SFM10830.1"/>
    </source>
</evidence>
<evidence type="ECO:0000256" key="1">
    <source>
        <dbReference type="ARBA" id="ARBA00003065"/>
    </source>
</evidence>
<dbReference type="SUPFAM" id="SSF50249">
    <property type="entry name" value="Nucleic acid-binding proteins"/>
    <property type="match status" value="1"/>
</dbReference>
<dbReference type="AlphaFoldDB" id="A0A1I4N6B8"/>
<dbReference type="InterPro" id="IPR003717">
    <property type="entry name" value="RecO"/>
</dbReference>
<dbReference type="InterPro" id="IPR022572">
    <property type="entry name" value="DNA_rep/recomb_RecO_N"/>
</dbReference>
<evidence type="ECO:0000256" key="4">
    <source>
        <dbReference type="ARBA" id="ARBA00022763"/>
    </source>
</evidence>
<evidence type="ECO:0000259" key="9">
    <source>
        <dbReference type="Pfam" id="PF11967"/>
    </source>
</evidence>
<keyword evidence="11" id="KW-1185">Reference proteome</keyword>
<sequence length="234" mass="25700">MQPELRPAWVLHVRPWRDSSALVDLFCLDQGVLRAVWRGARGRRAPQPQPFVPLLLALGGRGELATVHQAEVAGSAPRLHGNALFSGFYLNELLLRLMPQGEAQPLLFAAYQSVLQALADGQPLEPLLRQFEWQLLEALGYAFSLSHDTQEAPLQSDGSYCWQAGEGLQPVAGQTSPQLFSGAGLLAFAAADWQHPQALPTAKRLMRLVLAGLLGDKPLHSRQLFLSLKESDRD</sequence>
<gene>
    <name evidence="8" type="primary">recO</name>
    <name evidence="10" type="ORF">SAMN05216217_10172</name>
</gene>
<dbReference type="NCBIfam" id="TIGR00613">
    <property type="entry name" value="reco"/>
    <property type="match status" value="1"/>
</dbReference>
<dbReference type="STRING" id="1720063.SAMN05216217_10172"/>
<evidence type="ECO:0000313" key="11">
    <source>
        <dbReference type="Proteomes" id="UP000243629"/>
    </source>
</evidence>
<dbReference type="GO" id="GO:0043590">
    <property type="term" value="C:bacterial nucleoid"/>
    <property type="evidence" value="ECO:0007669"/>
    <property type="project" value="TreeGrafter"/>
</dbReference>
<dbReference type="PANTHER" id="PTHR33991:SF1">
    <property type="entry name" value="DNA REPAIR PROTEIN RECO"/>
    <property type="match status" value="1"/>
</dbReference>
<dbReference type="SUPFAM" id="SSF57863">
    <property type="entry name" value="ArfGap/RecO-like zinc finger"/>
    <property type="match status" value="1"/>
</dbReference>
<protein>
    <recommendedName>
        <fullName evidence="3 8">DNA repair protein RecO</fullName>
    </recommendedName>
    <alternativeName>
        <fullName evidence="7 8">Recombination protein O</fullName>
    </alternativeName>
</protein>
<dbReference type="OrthoDB" id="9804792at2"/>
<dbReference type="Pfam" id="PF02565">
    <property type="entry name" value="RecO_C"/>
    <property type="match status" value="1"/>
</dbReference>
<evidence type="ECO:0000256" key="7">
    <source>
        <dbReference type="ARBA" id="ARBA00033409"/>
    </source>
</evidence>
<reference evidence="11" key="1">
    <citation type="submission" date="2016-10" db="EMBL/GenBank/DDBJ databases">
        <authorList>
            <person name="Varghese N."/>
            <person name="Submissions S."/>
        </authorList>
    </citation>
    <scope>NUCLEOTIDE SEQUENCE [LARGE SCALE GENOMIC DNA]</scope>
    <source>
        <strain evidence="11">DSM 24213</strain>
    </source>
</reference>
<proteinExistence type="inferred from homology"/>
<dbReference type="Gene3D" id="2.40.50.140">
    <property type="entry name" value="Nucleic acid-binding proteins"/>
    <property type="match status" value="1"/>
</dbReference>
<dbReference type="InterPro" id="IPR012340">
    <property type="entry name" value="NA-bd_OB-fold"/>
</dbReference>
<dbReference type="InterPro" id="IPR042242">
    <property type="entry name" value="RecO_C"/>
</dbReference>
<dbReference type="Pfam" id="PF11967">
    <property type="entry name" value="RecO_N"/>
    <property type="match status" value="1"/>
</dbReference>
<accession>A0A1I4N6B8</accession>
<dbReference type="GO" id="GO:0006310">
    <property type="term" value="P:DNA recombination"/>
    <property type="evidence" value="ECO:0007669"/>
    <property type="project" value="UniProtKB-UniRule"/>
</dbReference>
<comment type="function">
    <text evidence="1 8">Involved in DNA repair and RecF pathway recombination.</text>
</comment>
<keyword evidence="6 8" id="KW-0234">DNA repair</keyword>
<dbReference type="GO" id="GO:0006302">
    <property type="term" value="P:double-strand break repair"/>
    <property type="evidence" value="ECO:0007669"/>
    <property type="project" value="TreeGrafter"/>
</dbReference>
<evidence type="ECO:0000256" key="3">
    <source>
        <dbReference type="ARBA" id="ARBA00021310"/>
    </source>
</evidence>
<name>A0A1I4N6B8_9GAMM</name>
<dbReference type="Proteomes" id="UP000243629">
    <property type="component" value="Unassembled WGS sequence"/>
</dbReference>
<dbReference type="PANTHER" id="PTHR33991">
    <property type="entry name" value="DNA REPAIR PROTEIN RECO"/>
    <property type="match status" value="1"/>
</dbReference>
<keyword evidence="5 8" id="KW-0233">DNA recombination</keyword>
<dbReference type="HAMAP" id="MF_00201">
    <property type="entry name" value="RecO"/>
    <property type="match status" value="1"/>
</dbReference>
<keyword evidence="4 8" id="KW-0227">DNA damage</keyword>
<evidence type="ECO:0000256" key="5">
    <source>
        <dbReference type="ARBA" id="ARBA00023172"/>
    </source>
</evidence>
<evidence type="ECO:0000256" key="6">
    <source>
        <dbReference type="ARBA" id="ARBA00023204"/>
    </source>
</evidence>
<dbReference type="Gene3D" id="1.20.1440.120">
    <property type="entry name" value="Recombination protein O, C-terminal domain"/>
    <property type="match status" value="1"/>
</dbReference>
<feature type="domain" description="DNA replication/recombination mediator RecO N-terminal" evidence="9">
    <location>
        <begin position="5"/>
        <end position="75"/>
    </location>
</feature>